<accession>A0A9I9EK14</accession>
<evidence type="ECO:0000313" key="2">
    <source>
        <dbReference type="EnsemblPlants" id="MELO3C034492.2.1"/>
    </source>
</evidence>
<organism evidence="2">
    <name type="scientific">Cucumis melo</name>
    <name type="common">Muskmelon</name>
    <dbReference type="NCBI Taxonomy" id="3656"/>
    <lineage>
        <taxon>Eukaryota</taxon>
        <taxon>Viridiplantae</taxon>
        <taxon>Streptophyta</taxon>
        <taxon>Embryophyta</taxon>
        <taxon>Tracheophyta</taxon>
        <taxon>Spermatophyta</taxon>
        <taxon>Magnoliopsida</taxon>
        <taxon>eudicotyledons</taxon>
        <taxon>Gunneridae</taxon>
        <taxon>Pentapetalae</taxon>
        <taxon>rosids</taxon>
        <taxon>fabids</taxon>
        <taxon>Cucurbitales</taxon>
        <taxon>Cucurbitaceae</taxon>
        <taxon>Benincaseae</taxon>
        <taxon>Cucumis</taxon>
    </lineage>
</organism>
<dbReference type="AlphaFoldDB" id="A0A9I9EK14"/>
<name>A0A9I9EK14_CUCME</name>
<keyword evidence="1" id="KW-0812">Transmembrane</keyword>
<sequence>MSISNHTLRPLIVNVDTVCTRKKRNDIDCNHMTSESRDVNVCGEGPSRKIFSWYNAYLDGHKRKKLSFSFFKIPPFPSLRTFPFPSSKSLPSRTTAHDENPNLNPILLMSTIFLLGDEDPRRGDPYRRQHIKLSPKPGPLNQRLIGVFPVFEVLETYKEHRFLVFFASPFPSLTPQRLCPFSKEIKVKGDFMAMGGIFKKKRMKMNVQEFQSPLLLKRIFSLMMYLGLFLKRIFFLFVFIEEWKLSNLLKTLPPSPLLKHDTTLLRVEKKAKETIMSNWSSK</sequence>
<keyword evidence="1" id="KW-1133">Transmembrane helix</keyword>
<evidence type="ECO:0000256" key="1">
    <source>
        <dbReference type="SAM" id="Phobius"/>
    </source>
</evidence>
<dbReference type="EnsemblPlants" id="MELO3C034492.2.1">
    <property type="protein sequence ID" value="MELO3C034492.2.1"/>
    <property type="gene ID" value="MELO3C034492.2"/>
</dbReference>
<feature type="transmembrane region" description="Helical" evidence="1">
    <location>
        <begin position="219"/>
        <end position="240"/>
    </location>
</feature>
<dbReference type="Gramene" id="MELO3C034492.2.1">
    <property type="protein sequence ID" value="MELO3C034492.2.1"/>
    <property type="gene ID" value="MELO3C034492.2"/>
</dbReference>
<reference evidence="2" key="1">
    <citation type="submission" date="2023-03" db="UniProtKB">
        <authorList>
            <consortium name="EnsemblPlants"/>
        </authorList>
    </citation>
    <scope>IDENTIFICATION</scope>
</reference>
<keyword evidence="1" id="KW-0472">Membrane</keyword>
<protein>
    <submittedName>
        <fullName evidence="2">Uncharacterized protein</fullName>
    </submittedName>
</protein>
<proteinExistence type="predicted"/>